<proteinExistence type="predicted"/>
<accession>A0ACC0APJ0</accession>
<sequence>MDSLEEFLEENVGFEHFQPGGQIFQLMKITFEEFLEPEEYIDLGHLFTTDRIFSSKIELVDWVEQTAMNAKTYLIITRYQRSRTVDRRPYVILACERGGSVKKYKKPIVDDEEEEIPKKGKDLIGRKNVGVY</sequence>
<comment type="caution">
    <text evidence="1">The sequence shown here is derived from an EMBL/GenBank/DDBJ whole genome shotgun (WGS) entry which is preliminary data.</text>
</comment>
<protein>
    <submittedName>
        <fullName evidence="1">Uncharacterized protein</fullName>
    </submittedName>
</protein>
<gene>
    <name evidence="1" type="ORF">M9H77_21603</name>
</gene>
<dbReference type="EMBL" id="CM044705">
    <property type="protein sequence ID" value="KAI5662280.1"/>
    <property type="molecule type" value="Genomic_DNA"/>
</dbReference>
<keyword evidence="2" id="KW-1185">Reference proteome</keyword>
<dbReference type="Proteomes" id="UP001060085">
    <property type="component" value="Linkage Group LG05"/>
</dbReference>
<organism evidence="1 2">
    <name type="scientific">Catharanthus roseus</name>
    <name type="common">Madagascar periwinkle</name>
    <name type="synonym">Vinca rosea</name>
    <dbReference type="NCBI Taxonomy" id="4058"/>
    <lineage>
        <taxon>Eukaryota</taxon>
        <taxon>Viridiplantae</taxon>
        <taxon>Streptophyta</taxon>
        <taxon>Embryophyta</taxon>
        <taxon>Tracheophyta</taxon>
        <taxon>Spermatophyta</taxon>
        <taxon>Magnoliopsida</taxon>
        <taxon>eudicotyledons</taxon>
        <taxon>Gunneridae</taxon>
        <taxon>Pentapetalae</taxon>
        <taxon>asterids</taxon>
        <taxon>lamiids</taxon>
        <taxon>Gentianales</taxon>
        <taxon>Apocynaceae</taxon>
        <taxon>Rauvolfioideae</taxon>
        <taxon>Vinceae</taxon>
        <taxon>Catharanthinae</taxon>
        <taxon>Catharanthus</taxon>
    </lineage>
</organism>
<reference evidence="2" key="1">
    <citation type="journal article" date="2023" name="Nat. Plants">
        <title>Single-cell RNA sequencing provides a high-resolution roadmap for understanding the multicellular compartmentation of specialized metabolism.</title>
        <authorList>
            <person name="Sun S."/>
            <person name="Shen X."/>
            <person name="Li Y."/>
            <person name="Li Y."/>
            <person name="Wang S."/>
            <person name="Li R."/>
            <person name="Zhang H."/>
            <person name="Shen G."/>
            <person name="Guo B."/>
            <person name="Wei J."/>
            <person name="Xu J."/>
            <person name="St-Pierre B."/>
            <person name="Chen S."/>
            <person name="Sun C."/>
        </authorList>
    </citation>
    <scope>NUCLEOTIDE SEQUENCE [LARGE SCALE GENOMIC DNA]</scope>
</reference>
<evidence type="ECO:0000313" key="1">
    <source>
        <dbReference type="EMBL" id="KAI5662280.1"/>
    </source>
</evidence>
<evidence type="ECO:0000313" key="2">
    <source>
        <dbReference type="Proteomes" id="UP001060085"/>
    </source>
</evidence>
<name>A0ACC0APJ0_CATRO</name>